<dbReference type="GO" id="GO:0046872">
    <property type="term" value="F:metal ion binding"/>
    <property type="evidence" value="ECO:0007669"/>
    <property type="project" value="UniProtKB-KW"/>
</dbReference>
<dbReference type="InterPro" id="IPR050124">
    <property type="entry name" value="tRNA_CCA-adding_enzyme"/>
</dbReference>
<dbReference type="GO" id="GO:0005524">
    <property type="term" value="F:ATP binding"/>
    <property type="evidence" value="ECO:0007669"/>
    <property type="project" value="UniProtKB-KW"/>
</dbReference>
<dbReference type="GO" id="GO:0001680">
    <property type="term" value="P:tRNA 3'-terminal CCA addition"/>
    <property type="evidence" value="ECO:0007669"/>
    <property type="project" value="InterPro"/>
</dbReference>
<sequence length="457" mass="52524">MGYYTKQLSQTAITTQLLQHSYYNTVIVTARKPLITMPTIEFDAPKELQHVYLVGGAVRDKLLGVACNDRDFVVVGESTENMEGLGFQSVGDDFPVYLHPKTKEEYALARTERKTGNGYRGFAADANKNITLEYDLARRDLTINSMAMDKYGRIFDPYNGQEDLINKVLKHTTESFAEDPVRVLRVARFYARLGPQWQIHKSTKQLMSDMFNNGELTHLVAERVYKETERALMEPYPYLFFETLIDFGLFPELANMRGVPQPFKHHPEGDVFVHTMLVLQRAADLHFDLPTRFAALTHDFGKPVAFARYAKLYQHEQLGIEVIERFCQRLKIPKKLTEIAKLTSDNHTQCHRIRELTPKKLHVFLIDNMNVLKNELRFFQFLDACRCDAQGRGPTLVNKPYPQSDIAKSYLLSLKKLDTKKIVKQAILNGCVGEQISDQLRIAEIENIRVHQMSMGQ</sequence>
<evidence type="ECO:0000256" key="13">
    <source>
        <dbReference type="RuleBase" id="RU003953"/>
    </source>
</evidence>
<evidence type="ECO:0000256" key="11">
    <source>
        <dbReference type="ARBA" id="ARBA00022842"/>
    </source>
</evidence>
<dbReference type="GO" id="GO:0004810">
    <property type="term" value="F:CCA tRNA nucleotidyltransferase activity"/>
    <property type="evidence" value="ECO:0007669"/>
    <property type="project" value="InterPro"/>
</dbReference>
<dbReference type="InterPro" id="IPR012006">
    <property type="entry name" value="CCA_bact"/>
</dbReference>
<evidence type="ECO:0000256" key="9">
    <source>
        <dbReference type="ARBA" id="ARBA00022801"/>
    </source>
</evidence>
<keyword evidence="3 13" id="KW-0808">Transferase</keyword>
<dbReference type="Pfam" id="PF01743">
    <property type="entry name" value="PolyA_pol"/>
    <property type="match status" value="1"/>
</dbReference>
<keyword evidence="11" id="KW-0460">Magnesium</keyword>
<dbReference type="InterPro" id="IPR043519">
    <property type="entry name" value="NT_sf"/>
</dbReference>
<proteinExistence type="inferred from homology"/>
<evidence type="ECO:0000259" key="14">
    <source>
        <dbReference type="PROSITE" id="PS51831"/>
    </source>
</evidence>
<dbReference type="InterPro" id="IPR032828">
    <property type="entry name" value="PolyA_RNA-bd"/>
</dbReference>
<evidence type="ECO:0000256" key="10">
    <source>
        <dbReference type="ARBA" id="ARBA00022840"/>
    </source>
</evidence>
<dbReference type="PANTHER" id="PTHR47545:SF1">
    <property type="entry name" value="MULTIFUNCTIONAL CCA PROTEIN"/>
    <property type="match status" value="1"/>
</dbReference>
<dbReference type="PANTHER" id="PTHR47545">
    <property type="entry name" value="MULTIFUNCTIONAL CCA PROTEIN"/>
    <property type="match status" value="1"/>
</dbReference>
<dbReference type="PIRSF" id="PIRSF000813">
    <property type="entry name" value="CCA_bact"/>
    <property type="match status" value="1"/>
</dbReference>
<reference evidence="16" key="1">
    <citation type="journal article" date="2014" name="Environ. Microbiol.">
        <title>Comparative genomics of the marine bacterial genus Glaciecola reveals the high degree of genomic diversity and genomic characteristic for cold adaptation.</title>
        <authorList>
            <person name="Qin Q.L."/>
            <person name="Xie B.B."/>
            <person name="Yu Y."/>
            <person name="Shu Y.L."/>
            <person name="Rong J.C."/>
            <person name="Zhang Y.J."/>
            <person name="Zhao D.L."/>
            <person name="Chen X.L."/>
            <person name="Zhang X.Y."/>
            <person name="Chen B."/>
            <person name="Zhou B.C."/>
            <person name="Zhang Y.Z."/>
        </authorList>
    </citation>
    <scope>NUCLEOTIDE SEQUENCE [LARGE SCALE GENOMIC DNA]</scope>
    <source>
        <strain evidence="16">ACAM 615</strain>
    </source>
</reference>
<dbReference type="GO" id="GO:0042245">
    <property type="term" value="P:RNA repair"/>
    <property type="evidence" value="ECO:0007669"/>
    <property type="project" value="UniProtKB-KW"/>
</dbReference>
<name>K6ZJG9_9ALTE</name>
<dbReference type="SUPFAM" id="SSF81301">
    <property type="entry name" value="Nucleotidyltransferase"/>
    <property type="match status" value="1"/>
</dbReference>
<feature type="domain" description="HD" evidence="14">
    <location>
        <begin position="271"/>
        <end position="372"/>
    </location>
</feature>
<dbReference type="InterPro" id="IPR006674">
    <property type="entry name" value="HD_domain"/>
</dbReference>
<protein>
    <submittedName>
        <fullName evidence="15">tRNA nucleotidyltransferase</fullName>
    </submittedName>
</protein>
<keyword evidence="8" id="KW-0692">RNA repair</keyword>
<dbReference type="NCBIfam" id="NF008137">
    <property type="entry name" value="PRK10885.1"/>
    <property type="match status" value="1"/>
</dbReference>
<comment type="similarity">
    <text evidence="13">Belongs to the tRNA nucleotidyltransferase/poly(A) polymerase family.</text>
</comment>
<dbReference type="CDD" id="cd05398">
    <property type="entry name" value="NT_ClassII-CCAase"/>
    <property type="match status" value="1"/>
</dbReference>
<dbReference type="Proteomes" id="UP000006251">
    <property type="component" value="Unassembled WGS sequence"/>
</dbReference>
<dbReference type="SUPFAM" id="SSF81891">
    <property type="entry name" value="Poly A polymerase C-terminal region-like"/>
    <property type="match status" value="1"/>
</dbReference>
<keyword evidence="2" id="KW-0533">Nickel</keyword>
<keyword evidence="7" id="KW-0547">Nucleotide-binding</keyword>
<evidence type="ECO:0000256" key="12">
    <source>
        <dbReference type="ARBA" id="ARBA00022884"/>
    </source>
</evidence>
<dbReference type="Pfam" id="PF01966">
    <property type="entry name" value="HD"/>
    <property type="match status" value="1"/>
</dbReference>
<dbReference type="EMBL" id="BAEQ01000040">
    <property type="protein sequence ID" value="GAC29028.1"/>
    <property type="molecule type" value="Genomic_DNA"/>
</dbReference>
<dbReference type="Pfam" id="PF12627">
    <property type="entry name" value="PolyA_pol_RNAbd"/>
    <property type="match status" value="1"/>
</dbReference>
<dbReference type="CDD" id="cd00077">
    <property type="entry name" value="HDc"/>
    <property type="match status" value="1"/>
</dbReference>
<evidence type="ECO:0000256" key="5">
    <source>
        <dbReference type="ARBA" id="ARBA00022695"/>
    </source>
</evidence>
<comment type="cofactor">
    <cofactor evidence="1">
        <name>Mg(2+)</name>
        <dbReference type="ChEBI" id="CHEBI:18420"/>
    </cofactor>
</comment>
<dbReference type="AlphaFoldDB" id="K6ZJG9"/>
<dbReference type="PROSITE" id="PS51831">
    <property type="entry name" value="HD"/>
    <property type="match status" value="1"/>
</dbReference>
<dbReference type="GO" id="GO:0016787">
    <property type="term" value="F:hydrolase activity"/>
    <property type="evidence" value="ECO:0007669"/>
    <property type="project" value="UniProtKB-KW"/>
</dbReference>
<dbReference type="Gene3D" id="1.10.3090.10">
    <property type="entry name" value="cca-adding enzyme, domain 2"/>
    <property type="match status" value="1"/>
</dbReference>
<evidence type="ECO:0000256" key="2">
    <source>
        <dbReference type="ARBA" id="ARBA00022596"/>
    </source>
</evidence>
<evidence type="ECO:0000313" key="16">
    <source>
        <dbReference type="Proteomes" id="UP000006251"/>
    </source>
</evidence>
<comment type="caution">
    <text evidence="15">The sequence shown here is derived from an EMBL/GenBank/DDBJ whole genome shotgun (WGS) entry which is preliminary data.</text>
</comment>
<organism evidence="15 16">
    <name type="scientific">Brumicola pallidula DSM 14239 = ACAM 615</name>
    <dbReference type="NCBI Taxonomy" id="1121922"/>
    <lineage>
        <taxon>Bacteria</taxon>
        <taxon>Pseudomonadati</taxon>
        <taxon>Pseudomonadota</taxon>
        <taxon>Gammaproteobacteria</taxon>
        <taxon>Alteromonadales</taxon>
        <taxon>Alteromonadaceae</taxon>
        <taxon>Brumicola</taxon>
    </lineage>
</organism>
<keyword evidence="12 13" id="KW-0694">RNA-binding</keyword>
<keyword evidence="6" id="KW-0479">Metal-binding</keyword>
<keyword evidence="9" id="KW-0378">Hydrolase</keyword>
<evidence type="ECO:0000256" key="4">
    <source>
        <dbReference type="ARBA" id="ARBA00022694"/>
    </source>
</evidence>
<keyword evidence="10" id="KW-0067">ATP-binding</keyword>
<dbReference type="InterPro" id="IPR003607">
    <property type="entry name" value="HD/PDEase_dom"/>
</dbReference>
<keyword evidence="5" id="KW-0548">Nucleotidyltransferase</keyword>
<dbReference type="InterPro" id="IPR002646">
    <property type="entry name" value="PolA_pol_head_dom"/>
</dbReference>
<keyword evidence="16" id="KW-1185">Reference proteome</keyword>
<evidence type="ECO:0000313" key="15">
    <source>
        <dbReference type="EMBL" id="GAC29028.1"/>
    </source>
</evidence>
<evidence type="ECO:0000256" key="3">
    <source>
        <dbReference type="ARBA" id="ARBA00022679"/>
    </source>
</evidence>
<gene>
    <name evidence="15" type="primary">cca</name>
    <name evidence="15" type="ORF">GPAL_2167</name>
</gene>
<accession>K6ZJG9</accession>
<dbReference type="STRING" id="1121922.GCA_000428905_01893"/>
<evidence type="ECO:0000256" key="1">
    <source>
        <dbReference type="ARBA" id="ARBA00001946"/>
    </source>
</evidence>
<keyword evidence="4" id="KW-0819">tRNA processing</keyword>
<dbReference type="Gene3D" id="3.30.460.10">
    <property type="entry name" value="Beta Polymerase, domain 2"/>
    <property type="match status" value="1"/>
</dbReference>
<evidence type="ECO:0000256" key="8">
    <source>
        <dbReference type="ARBA" id="ARBA00022800"/>
    </source>
</evidence>
<evidence type="ECO:0000256" key="7">
    <source>
        <dbReference type="ARBA" id="ARBA00022741"/>
    </source>
</evidence>
<evidence type="ECO:0000256" key="6">
    <source>
        <dbReference type="ARBA" id="ARBA00022723"/>
    </source>
</evidence>
<dbReference type="GO" id="GO:0003723">
    <property type="term" value="F:RNA binding"/>
    <property type="evidence" value="ECO:0007669"/>
    <property type="project" value="UniProtKB-KW"/>
</dbReference>